<dbReference type="SUPFAM" id="SSF63825">
    <property type="entry name" value="YWTD domain"/>
    <property type="match status" value="1"/>
</dbReference>
<comment type="caution">
    <text evidence="1">The sequence shown here is derived from an EMBL/GenBank/DDBJ whole genome shotgun (WGS) entry which is preliminary data.</text>
</comment>
<keyword evidence="1" id="KW-0812">Transmembrane</keyword>
<keyword evidence="2" id="KW-1185">Reference proteome</keyword>
<dbReference type="AlphaFoldDB" id="A0A0W0ZEH3"/>
<sequence length="785" mass="81656">MIQKITKFIFGIQLLLLISLGYAGSPLWSFTPLTPTNLTLASTNNGIVAYRVTNNSNKHTFPLVLQPMRGVKQIVVPGICSDVFTLPPHQSCILALQILGSEISGNINGGPIVCNHANPLQCYRPDASSVLHVTTASPQKFSVSGNVSNLSTVGLTLQLNGGEFLAVAPGNPAPFTFTTGITYGGSYNVTVRTQPAGLTCTVTANGSGTNVTADVTNVAVNCVPRTYKVGGSISGNTTTQPITLRLTYNATNTNDLVVPANANRFVFPTALSTNDTYAVTVLTPPPGETCTVSNGTGTIANNNVTNISVVCSATTFTVSAAVTGLTAGSFQLQNNNDASVTANANTTYQLSAAVANGSQYNVIVVTQPAGQTCTAINSSGTVNGTNVTVNVTCSANANTFTIGGTITGLTTSGLQLQNNSTDTISPAANATTFTFNTPVVAGGTYNVTIKAFPDGLLCQVVNGSGTATANVTNVEVHCAYLAYIGNEDPSNNTQPVSICLADSTTSELVRCGSAMASSPPFDHPEAIAFNPEGTRAYVSDTLGSPRAVYLCDVDQTTRLLTNCRNAVNDGHIFAAPEILEFNSAGTIAYVPNETSGGVINLCDVNPDTGVLSNCARNANASFTQFLYPEKVKVIGTHAFVADYSGIIWLCNIGADNTFTSCVQAVSGLHNTSDVNFHGSPTTYAYIVENSPSQEGVLICNVDLSTGHFSGCKNAINGSTALLDEPEGIVFDADGSHAYISNEEGTRIALCVVDSVSGMLSNCVDATNPPFTFHHPTRITLQPTLP</sequence>
<gene>
    <name evidence="1" type="ORF">Lsan_0336</name>
</gene>
<dbReference type="RefSeq" id="WP_058512819.1">
    <property type="nucleotide sequence ID" value="NZ_CAAAIH010000051.1"/>
</dbReference>
<reference evidence="1 2" key="1">
    <citation type="submission" date="2015-11" db="EMBL/GenBank/DDBJ databases">
        <title>Genomic analysis of 38 Legionella species identifies large and diverse effector repertoires.</title>
        <authorList>
            <person name="Burstein D."/>
            <person name="Amaro F."/>
            <person name="Zusman T."/>
            <person name="Lifshitz Z."/>
            <person name="Cohen O."/>
            <person name="Gilbert J.A."/>
            <person name="Pupko T."/>
            <person name="Shuman H.A."/>
            <person name="Segal G."/>
        </authorList>
    </citation>
    <scope>NUCLEOTIDE SEQUENCE [LARGE SCALE GENOMIC DNA]</scope>
    <source>
        <strain evidence="1 2">SC-63-C7</strain>
    </source>
</reference>
<protein>
    <submittedName>
        <fullName evidence="1">Transmembrane protein</fullName>
    </submittedName>
</protein>
<accession>A0A0W0ZEH3</accession>
<dbReference type="Gene3D" id="2.130.10.10">
    <property type="entry name" value="YVTN repeat-like/Quinoprotein amine dehydrogenase"/>
    <property type="match status" value="1"/>
</dbReference>
<keyword evidence="1" id="KW-0472">Membrane</keyword>
<dbReference type="InterPro" id="IPR015943">
    <property type="entry name" value="WD40/YVTN_repeat-like_dom_sf"/>
</dbReference>
<dbReference type="STRING" id="45074.Lsan_0336"/>
<dbReference type="EMBL" id="LNYU01000007">
    <property type="protein sequence ID" value="KTD67541.1"/>
    <property type="molecule type" value="Genomic_DNA"/>
</dbReference>
<evidence type="ECO:0000313" key="1">
    <source>
        <dbReference type="EMBL" id="KTD67541.1"/>
    </source>
</evidence>
<dbReference type="PATRIC" id="fig|45074.5.peg.354"/>
<evidence type="ECO:0000313" key="2">
    <source>
        <dbReference type="Proteomes" id="UP000054703"/>
    </source>
</evidence>
<proteinExistence type="predicted"/>
<dbReference type="Proteomes" id="UP000054703">
    <property type="component" value="Unassembled WGS sequence"/>
</dbReference>
<organism evidence="1 2">
    <name type="scientific">Legionella santicrucis</name>
    <dbReference type="NCBI Taxonomy" id="45074"/>
    <lineage>
        <taxon>Bacteria</taxon>
        <taxon>Pseudomonadati</taxon>
        <taxon>Pseudomonadota</taxon>
        <taxon>Gammaproteobacteria</taxon>
        <taxon>Legionellales</taxon>
        <taxon>Legionellaceae</taxon>
        <taxon>Legionella</taxon>
    </lineage>
</organism>
<dbReference type="OrthoDB" id="8908077at2"/>
<name>A0A0W0ZEH3_9GAMM</name>